<gene>
    <name evidence="1" type="ORF">MC7420_4237</name>
</gene>
<protein>
    <submittedName>
        <fullName evidence="1">Uncharacterized protein</fullName>
    </submittedName>
</protein>
<dbReference type="STRING" id="118168.MC7420_4237"/>
<dbReference type="Proteomes" id="UP000003835">
    <property type="component" value="Unassembled WGS sequence"/>
</dbReference>
<evidence type="ECO:0000313" key="1">
    <source>
        <dbReference type="EMBL" id="EDX74252.1"/>
    </source>
</evidence>
<accession>B4VV79</accession>
<dbReference type="AlphaFoldDB" id="B4VV79"/>
<dbReference type="EMBL" id="DS989854">
    <property type="protein sequence ID" value="EDX74252.1"/>
    <property type="molecule type" value="Genomic_DNA"/>
</dbReference>
<name>B4VV79_9CYAN</name>
<sequence>MLILDIGIYANILLGWLNVKRLGQKLESQWQAIAHSSLNNRHTQLIKL</sequence>
<dbReference type="HOGENOM" id="CLU_3151593_0_0_3"/>
<reference evidence="1 2" key="1">
    <citation type="submission" date="2008-07" db="EMBL/GenBank/DDBJ databases">
        <authorList>
            <person name="Tandeau de Marsac N."/>
            <person name="Ferriera S."/>
            <person name="Johnson J."/>
            <person name="Kravitz S."/>
            <person name="Beeson K."/>
            <person name="Sutton G."/>
            <person name="Rogers Y.-H."/>
            <person name="Friedman R."/>
            <person name="Frazier M."/>
            <person name="Venter J.C."/>
        </authorList>
    </citation>
    <scope>NUCLEOTIDE SEQUENCE [LARGE SCALE GENOMIC DNA]</scope>
    <source>
        <strain evidence="1 2">PCC 7420</strain>
    </source>
</reference>
<keyword evidence="2" id="KW-1185">Reference proteome</keyword>
<evidence type="ECO:0000313" key="2">
    <source>
        <dbReference type="Proteomes" id="UP000003835"/>
    </source>
</evidence>
<proteinExistence type="predicted"/>
<organism evidence="1 2">
    <name type="scientific">Coleofasciculus chthonoplastes PCC 7420</name>
    <dbReference type="NCBI Taxonomy" id="118168"/>
    <lineage>
        <taxon>Bacteria</taxon>
        <taxon>Bacillati</taxon>
        <taxon>Cyanobacteriota</taxon>
        <taxon>Cyanophyceae</taxon>
        <taxon>Coleofasciculales</taxon>
        <taxon>Coleofasciculaceae</taxon>
        <taxon>Coleofasciculus</taxon>
    </lineage>
</organism>